<sequence length="285" mass="33102">AALFFGIGMNLLNVLYRSKDMEENPQYYEDKDYSFFDKTMFGNTIGKKTNLFMGRYEDGTERYLRWGKQFRDFFELLISISMFDYWKIGGKISPLPQLISEMFTGHTLSGFKNDDIYGTKGWERAKGIIKTIAKSPLPISVLRYMKEDMEFKALDIMMQSSKGMSRYSSMEYFKKAIIEGDEEALRDTYIHTLRNNLPAYTLFTSALSWAEAEATASLTETIRNIEDARVGLYTAETANERKRYGKILGRLKKEKADKAMGLRIFRSAVERARVYRDMEMPPRLP</sequence>
<dbReference type="EMBL" id="BART01008035">
    <property type="protein sequence ID" value="GAG67643.1"/>
    <property type="molecule type" value="Genomic_DNA"/>
</dbReference>
<accession>X1A4D5</accession>
<evidence type="ECO:0000313" key="1">
    <source>
        <dbReference type="EMBL" id="GAG67643.1"/>
    </source>
</evidence>
<protein>
    <submittedName>
        <fullName evidence="1">Uncharacterized protein</fullName>
    </submittedName>
</protein>
<gene>
    <name evidence="1" type="ORF">S01H4_18151</name>
</gene>
<dbReference type="AlphaFoldDB" id="X1A4D5"/>
<reference evidence="1" key="1">
    <citation type="journal article" date="2014" name="Front. Microbiol.">
        <title>High frequency of phylogenetically diverse reductive dehalogenase-homologous genes in deep subseafloor sedimentary metagenomes.</title>
        <authorList>
            <person name="Kawai M."/>
            <person name="Futagami T."/>
            <person name="Toyoda A."/>
            <person name="Takaki Y."/>
            <person name="Nishi S."/>
            <person name="Hori S."/>
            <person name="Arai W."/>
            <person name="Tsubouchi T."/>
            <person name="Morono Y."/>
            <person name="Uchiyama I."/>
            <person name="Ito T."/>
            <person name="Fujiyama A."/>
            <person name="Inagaki F."/>
            <person name="Takami H."/>
        </authorList>
    </citation>
    <scope>NUCLEOTIDE SEQUENCE</scope>
    <source>
        <strain evidence="1">Expedition CK06-06</strain>
    </source>
</reference>
<comment type="caution">
    <text evidence="1">The sequence shown here is derived from an EMBL/GenBank/DDBJ whole genome shotgun (WGS) entry which is preliminary data.</text>
</comment>
<name>X1A4D5_9ZZZZ</name>
<organism evidence="1">
    <name type="scientific">marine sediment metagenome</name>
    <dbReference type="NCBI Taxonomy" id="412755"/>
    <lineage>
        <taxon>unclassified sequences</taxon>
        <taxon>metagenomes</taxon>
        <taxon>ecological metagenomes</taxon>
    </lineage>
</organism>
<proteinExistence type="predicted"/>
<feature type="non-terminal residue" evidence="1">
    <location>
        <position position="1"/>
    </location>
</feature>